<dbReference type="AlphaFoldDB" id="A0A8H9L989"/>
<dbReference type="InterPro" id="IPR051923">
    <property type="entry name" value="Glycosyl_Hydrolase_39"/>
</dbReference>
<keyword evidence="1" id="KW-0732">Signal</keyword>
<evidence type="ECO:0000256" key="1">
    <source>
        <dbReference type="SAM" id="SignalP"/>
    </source>
</evidence>
<dbReference type="GO" id="GO:0004553">
    <property type="term" value="F:hydrolase activity, hydrolyzing O-glycosyl compounds"/>
    <property type="evidence" value="ECO:0007669"/>
    <property type="project" value="TreeGrafter"/>
</dbReference>
<feature type="signal peptide" evidence="1">
    <location>
        <begin position="1"/>
        <end position="23"/>
    </location>
</feature>
<proteinExistence type="predicted"/>
<reference evidence="3" key="1">
    <citation type="journal article" date="2019" name="Int. J. Syst. Evol. Microbiol.">
        <title>The Global Catalogue of Microorganisms (GCM) 10K type strain sequencing project: providing services to taxonomists for standard genome sequencing and annotation.</title>
        <authorList>
            <consortium name="The Broad Institute Genomics Platform"/>
            <consortium name="The Broad Institute Genome Sequencing Center for Infectious Disease"/>
            <person name="Wu L."/>
            <person name="Ma J."/>
        </authorList>
    </citation>
    <scope>NUCLEOTIDE SEQUENCE [LARGE SCALE GENOMIC DNA]</scope>
    <source>
        <strain evidence="3">JCM 31047</strain>
    </source>
</reference>
<organism evidence="2 3">
    <name type="scientific">Deinococcus arenae</name>
    <dbReference type="NCBI Taxonomy" id="1452751"/>
    <lineage>
        <taxon>Bacteria</taxon>
        <taxon>Thermotogati</taxon>
        <taxon>Deinococcota</taxon>
        <taxon>Deinococci</taxon>
        <taxon>Deinococcales</taxon>
        <taxon>Deinococcaceae</taxon>
        <taxon>Deinococcus</taxon>
    </lineage>
</organism>
<gene>
    <name evidence="2" type="ORF">GCM10008956_25110</name>
</gene>
<comment type="caution">
    <text evidence="2">The sequence shown here is derived from an EMBL/GenBank/DDBJ whole genome shotgun (WGS) entry which is preliminary data.</text>
</comment>
<feature type="chain" id="PRO_5034688699" evidence="1">
    <location>
        <begin position="24"/>
        <end position="423"/>
    </location>
</feature>
<dbReference type="EMBL" id="BMQG01000008">
    <property type="protein sequence ID" value="GGM47893.1"/>
    <property type="molecule type" value="Genomic_DNA"/>
</dbReference>
<dbReference type="PANTHER" id="PTHR12631">
    <property type="entry name" value="ALPHA-L-IDURONIDASE"/>
    <property type="match status" value="1"/>
</dbReference>
<dbReference type="Gene3D" id="3.20.20.80">
    <property type="entry name" value="Glycosidases"/>
    <property type="match status" value="1"/>
</dbReference>
<dbReference type="InterPro" id="IPR017853">
    <property type="entry name" value="GH"/>
</dbReference>
<evidence type="ECO:0000313" key="2">
    <source>
        <dbReference type="EMBL" id="GGM47893.1"/>
    </source>
</evidence>
<evidence type="ECO:0000313" key="3">
    <source>
        <dbReference type="Proteomes" id="UP000600547"/>
    </source>
</evidence>
<dbReference type="SUPFAM" id="SSF51445">
    <property type="entry name" value="(Trans)glycosidases"/>
    <property type="match status" value="1"/>
</dbReference>
<dbReference type="Proteomes" id="UP000600547">
    <property type="component" value="Unassembled WGS sequence"/>
</dbReference>
<keyword evidence="3" id="KW-1185">Reference proteome</keyword>
<dbReference type="PANTHER" id="PTHR12631:SF10">
    <property type="entry name" value="BETA-XYLOSIDASE-LIKE PROTEIN-RELATED"/>
    <property type="match status" value="1"/>
</dbReference>
<name>A0A8H9L989_9DEIO</name>
<accession>A0A8H9L989</accession>
<dbReference type="RefSeq" id="WP_162621178.1">
    <property type="nucleotide sequence ID" value="NZ_BMQG01000008.1"/>
</dbReference>
<protein>
    <submittedName>
        <fullName evidence="2">Uncharacterized protein</fullName>
    </submittedName>
</protein>
<sequence>MPSPVRRALPPLTLAAALTGALAGAGQAVTVTPGDPQAQRQALGGPGFNLGNWMPVVEALPELRALRPALLRWPGGNVGDENDLTRAALQTLKTNWTLLGEPDLIVQTRVFTRGGVGRAAPEDAAQAVRDARELGLRVAYWEIGNEPDLYATNRSDPRWTPAKYCATVRSQRAAILAADPQARVAGPATSNPGAFLDEVLRGCADAFDLVTYHLYPTDGGATDEAALASIKRVTGSVAHLRDLWADPATNPTAQGRELKLAVTEFALSWRTDRARHLSDALGGLWATEATLRFLEAGVRPAYFALMGVGNHGLLDDAVFPRFGYGALREAAQLRGQSFPVTGDDPRVWLHAATDGDHLTLLALNTSAETLPLTAQLDGWQVIGAKTVTPAGVDAGTFPTALNITRPLTLPPQSVTRVVFRRAP</sequence>